<organism evidence="2 3">
    <name type="scientific">Actinomadura gamaensis</name>
    <dbReference type="NCBI Taxonomy" id="1763541"/>
    <lineage>
        <taxon>Bacteria</taxon>
        <taxon>Bacillati</taxon>
        <taxon>Actinomycetota</taxon>
        <taxon>Actinomycetes</taxon>
        <taxon>Streptosporangiales</taxon>
        <taxon>Thermomonosporaceae</taxon>
        <taxon>Actinomadura</taxon>
    </lineage>
</organism>
<dbReference type="Pfam" id="PF01928">
    <property type="entry name" value="CYTH"/>
    <property type="match status" value="1"/>
</dbReference>
<dbReference type="Gene3D" id="2.40.320.10">
    <property type="entry name" value="Hypothetical Protein Pfu-838710-001"/>
    <property type="match status" value="1"/>
</dbReference>
<name>A0ABV9U914_9ACTN</name>
<dbReference type="SUPFAM" id="SSF55154">
    <property type="entry name" value="CYTH-like phosphatases"/>
    <property type="match status" value="1"/>
</dbReference>
<comment type="caution">
    <text evidence="2">The sequence shown here is derived from an EMBL/GenBank/DDBJ whole genome shotgun (WGS) entry which is preliminary data.</text>
</comment>
<dbReference type="PANTHER" id="PTHR21028:SF2">
    <property type="entry name" value="CYTH DOMAIN-CONTAINING PROTEIN"/>
    <property type="match status" value="1"/>
</dbReference>
<protein>
    <submittedName>
        <fullName evidence="2">Class IV adenylate cyclase</fullName>
    </submittedName>
</protein>
<sequence>MPWNAAWRFGRHSYASSLGGAYVGGTVRTREIEVKYRVIDADALERALEARGVVLSAPVRQDDQAYAPSWWDYGQSKAGVPFARLRTLDGVHLFTVKTPRDNEMDCAEAESSVNDREQMHAALLQMGFRPTVRIVKQRRTGRAGELTLCLDQVHGVGQFLEVETVVPDGEPGTETQVKLDAWARGLGVKLDRVTETYDSLIRAALR</sequence>
<dbReference type="EMBL" id="JBHSIT010000014">
    <property type="protein sequence ID" value="MFC4912931.1"/>
    <property type="molecule type" value="Genomic_DNA"/>
</dbReference>
<gene>
    <name evidence="2" type="ORF">ACFPCY_36920</name>
</gene>
<proteinExistence type="predicted"/>
<evidence type="ECO:0000313" key="2">
    <source>
        <dbReference type="EMBL" id="MFC4912931.1"/>
    </source>
</evidence>
<evidence type="ECO:0000259" key="1">
    <source>
        <dbReference type="PROSITE" id="PS51707"/>
    </source>
</evidence>
<feature type="domain" description="CYTH" evidence="1">
    <location>
        <begin position="29"/>
        <end position="203"/>
    </location>
</feature>
<evidence type="ECO:0000313" key="3">
    <source>
        <dbReference type="Proteomes" id="UP001595872"/>
    </source>
</evidence>
<dbReference type="InterPro" id="IPR023577">
    <property type="entry name" value="CYTH_domain"/>
</dbReference>
<dbReference type="Proteomes" id="UP001595872">
    <property type="component" value="Unassembled WGS sequence"/>
</dbReference>
<reference evidence="3" key="1">
    <citation type="journal article" date="2019" name="Int. J. Syst. Evol. Microbiol.">
        <title>The Global Catalogue of Microorganisms (GCM) 10K type strain sequencing project: providing services to taxonomists for standard genome sequencing and annotation.</title>
        <authorList>
            <consortium name="The Broad Institute Genomics Platform"/>
            <consortium name="The Broad Institute Genome Sequencing Center for Infectious Disease"/>
            <person name="Wu L."/>
            <person name="Ma J."/>
        </authorList>
    </citation>
    <scope>NUCLEOTIDE SEQUENCE [LARGE SCALE GENOMIC DNA]</scope>
    <source>
        <strain evidence="3">KLKA75</strain>
    </source>
</reference>
<dbReference type="CDD" id="cd07890">
    <property type="entry name" value="CYTH-like_AC_IV-like"/>
    <property type="match status" value="1"/>
</dbReference>
<dbReference type="InterPro" id="IPR033469">
    <property type="entry name" value="CYTH-like_dom_sf"/>
</dbReference>
<accession>A0ABV9U914</accession>
<dbReference type="PANTHER" id="PTHR21028">
    <property type="entry name" value="SI:CH211-156B7.4"/>
    <property type="match status" value="1"/>
</dbReference>
<dbReference type="RefSeq" id="WP_378263345.1">
    <property type="nucleotide sequence ID" value="NZ_JBHSIT010000014.1"/>
</dbReference>
<keyword evidence="3" id="KW-1185">Reference proteome</keyword>
<dbReference type="PROSITE" id="PS51707">
    <property type="entry name" value="CYTH"/>
    <property type="match status" value="1"/>
</dbReference>
<dbReference type="InterPro" id="IPR008173">
    <property type="entry name" value="Adenylyl_cyclase_CyaB"/>
</dbReference>